<dbReference type="Gene3D" id="2.30.30.40">
    <property type="entry name" value="SH3 Domains"/>
    <property type="match status" value="1"/>
</dbReference>
<accession>A0AAD9BEX8</accession>
<keyword evidence="5" id="KW-1185">Reference proteome</keyword>
<dbReference type="SMART" id="SM00326">
    <property type="entry name" value="SH3"/>
    <property type="match status" value="1"/>
</dbReference>
<protein>
    <submittedName>
        <fullName evidence="4">SH3 and PX domain containing protein 2B</fullName>
    </submittedName>
</protein>
<comment type="caution">
    <text evidence="4">The sequence shown here is derived from an EMBL/GenBank/DDBJ whole genome shotgun (WGS) entry which is preliminary data.</text>
</comment>
<dbReference type="AlphaFoldDB" id="A0AAD9BEX8"/>
<dbReference type="PROSITE" id="PS50002">
    <property type="entry name" value="SH3"/>
    <property type="match status" value="1"/>
</dbReference>
<reference evidence="4" key="1">
    <citation type="submission" date="2023-04" db="EMBL/GenBank/DDBJ databases">
        <title>Chromosome-level genome of Chaenocephalus aceratus.</title>
        <authorList>
            <person name="Park H."/>
        </authorList>
    </citation>
    <scope>NUCLEOTIDE SEQUENCE</scope>
    <source>
        <strain evidence="4">DE</strain>
        <tissue evidence="4">Muscle</tissue>
    </source>
</reference>
<dbReference type="InterPro" id="IPR001452">
    <property type="entry name" value="SH3_domain"/>
</dbReference>
<evidence type="ECO:0000313" key="4">
    <source>
        <dbReference type="EMBL" id="KAK1882446.1"/>
    </source>
</evidence>
<dbReference type="Proteomes" id="UP001228049">
    <property type="component" value="Unassembled WGS sequence"/>
</dbReference>
<dbReference type="EMBL" id="JASDAP010000023">
    <property type="protein sequence ID" value="KAK1882446.1"/>
    <property type="molecule type" value="Genomic_DNA"/>
</dbReference>
<sequence length="71" mass="8119">MDKLPPLLMEPSKDELYLAVADFEGDDQTSSFKVGTVFEVMEKNSSGWWFCKNVGQEVETWIPSNYLSKKP</sequence>
<gene>
    <name evidence="4" type="ORF">KUDE01_023229</name>
</gene>
<organism evidence="4 5">
    <name type="scientific">Dissostichus eleginoides</name>
    <name type="common">Patagonian toothfish</name>
    <name type="synonym">Dissostichus amissus</name>
    <dbReference type="NCBI Taxonomy" id="100907"/>
    <lineage>
        <taxon>Eukaryota</taxon>
        <taxon>Metazoa</taxon>
        <taxon>Chordata</taxon>
        <taxon>Craniata</taxon>
        <taxon>Vertebrata</taxon>
        <taxon>Euteleostomi</taxon>
        <taxon>Actinopterygii</taxon>
        <taxon>Neopterygii</taxon>
        <taxon>Teleostei</taxon>
        <taxon>Neoteleostei</taxon>
        <taxon>Acanthomorphata</taxon>
        <taxon>Eupercaria</taxon>
        <taxon>Perciformes</taxon>
        <taxon>Notothenioidei</taxon>
        <taxon>Nototheniidae</taxon>
        <taxon>Dissostichus</taxon>
    </lineage>
</organism>
<dbReference type="InterPro" id="IPR036028">
    <property type="entry name" value="SH3-like_dom_sf"/>
</dbReference>
<feature type="domain" description="SH3" evidence="3">
    <location>
        <begin position="12"/>
        <end position="71"/>
    </location>
</feature>
<name>A0AAD9BEX8_DISEL</name>
<evidence type="ECO:0000259" key="3">
    <source>
        <dbReference type="PROSITE" id="PS50002"/>
    </source>
</evidence>
<keyword evidence="1 2" id="KW-0728">SH3 domain</keyword>
<evidence type="ECO:0000313" key="5">
    <source>
        <dbReference type="Proteomes" id="UP001228049"/>
    </source>
</evidence>
<dbReference type="Pfam" id="PF00018">
    <property type="entry name" value="SH3_1"/>
    <property type="match status" value="1"/>
</dbReference>
<evidence type="ECO:0000256" key="2">
    <source>
        <dbReference type="PROSITE-ProRule" id="PRU00192"/>
    </source>
</evidence>
<evidence type="ECO:0000256" key="1">
    <source>
        <dbReference type="ARBA" id="ARBA00022443"/>
    </source>
</evidence>
<dbReference type="SUPFAM" id="SSF50044">
    <property type="entry name" value="SH3-domain"/>
    <property type="match status" value="1"/>
</dbReference>
<proteinExistence type="predicted"/>